<reference evidence="3 5" key="2">
    <citation type="submission" date="2019-07" db="EMBL/GenBank/DDBJ databases">
        <title>Draft Genome Sequence of the first blaOXA-58-Harboring Acinetobacter colistiniresistens clinical isolate from Brazil.</title>
        <authorList>
            <person name="Favaro L.S."/>
            <person name="Paula-Petroli S.B."/>
            <person name="Moura C.F."/>
            <person name="Tognim M.C.B."/>
            <person name="Venancio E.J."/>
            <person name="Yamada-Ogatta S.F."/>
            <person name="Carrara-Marroni F.E."/>
        </authorList>
    </citation>
    <scope>NUCLEOTIDE SEQUENCE [LARGE SCALE GENOMIC DNA]</scope>
    <source>
        <strain evidence="3 5">DL</strain>
    </source>
</reference>
<proteinExistence type="predicted"/>
<evidence type="ECO:0000313" key="2">
    <source>
        <dbReference type="EMBL" id="EPG38531.1"/>
    </source>
</evidence>
<dbReference type="Proteomes" id="UP000316981">
    <property type="component" value="Unassembled WGS sequence"/>
</dbReference>
<dbReference type="EMBL" id="ATGK01000009">
    <property type="protein sequence ID" value="EPG38531.1"/>
    <property type="molecule type" value="Genomic_DNA"/>
</dbReference>
<feature type="signal peptide" evidence="1">
    <location>
        <begin position="1"/>
        <end position="22"/>
    </location>
</feature>
<reference evidence="2 4" key="1">
    <citation type="submission" date="2013-06" db="EMBL/GenBank/DDBJ databases">
        <title>The Genome Sequence of Acinetobacter sp. NIPH 2036.</title>
        <authorList>
            <consortium name="The Broad Institute Genome Sequencing Platform"/>
            <consortium name="The Broad Institute Genome Sequencing Center for Infectious Disease"/>
            <person name="Cerqueira G."/>
            <person name="Feldgarden M."/>
            <person name="Courvalin P."/>
            <person name="Perichon B."/>
            <person name="Grillot-Courvalin C."/>
            <person name="Clermont D."/>
            <person name="Rocha E."/>
            <person name="Yoon E.-J."/>
            <person name="Nemec A."/>
            <person name="Young S.K."/>
            <person name="Zeng Q."/>
            <person name="Gargeya S."/>
            <person name="Fitzgerald M."/>
            <person name="Abouelleil A."/>
            <person name="Alvarado L."/>
            <person name="Berlin A.M."/>
            <person name="Chapman S.B."/>
            <person name="Dewar J."/>
            <person name="Goldberg J."/>
            <person name="Griggs A."/>
            <person name="Gujja S."/>
            <person name="Hansen M."/>
            <person name="Howarth C."/>
            <person name="Imamovic A."/>
            <person name="Larimer J."/>
            <person name="McCowan C."/>
            <person name="Murphy C."/>
            <person name="Pearson M."/>
            <person name="Priest M."/>
            <person name="Roberts A."/>
            <person name="Saif S."/>
            <person name="Shea T."/>
            <person name="Sykes S."/>
            <person name="Wortman J."/>
            <person name="Nusbaum C."/>
            <person name="Birren B."/>
        </authorList>
    </citation>
    <scope>NUCLEOTIDE SEQUENCE [LARGE SCALE GENOMIC DNA]</scope>
    <source>
        <strain evidence="2 4">NIPH 2036</strain>
    </source>
</reference>
<comment type="caution">
    <text evidence="2">The sequence shown here is derived from an EMBL/GenBank/DDBJ whole genome shotgun (WGS) entry which is preliminary data.</text>
</comment>
<dbReference type="HOGENOM" id="CLU_168743_0_0_6"/>
<feature type="chain" id="PRO_5036286931" evidence="1">
    <location>
        <begin position="23"/>
        <end position="116"/>
    </location>
</feature>
<evidence type="ECO:0000313" key="5">
    <source>
        <dbReference type="Proteomes" id="UP000316981"/>
    </source>
</evidence>
<protein>
    <submittedName>
        <fullName evidence="2">Uncharacterized protein</fullName>
    </submittedName>
</protein>
<dbReference type="Proteomes" id="UP000014559">
    <property type="component" value="Unassembled WGS sequence"/>
</dbReference>
<accession>S3TAH1</accession>
<organism evidence="2 4">
    <name type="scientific">Acinetobacter colistiniresistens</name>
    <dbReference type="NCBI Taxonomy" id="280145"/>
    <lineage>
        <taxon>Bacteria</taxon>
        <taxon>Pseudomonadati</taxon>
        <taxon>Pseudomonadota</taxon>
        <taxon>Gammaproteobacteria</taxon>
        <taxon>Moraxellales</taxon>
        <taxon>Moraxellaceae</taxon>
        <taxon>Acinetobacter</taxon>
    </lineage>
</organism>
<dbReference type="GeneID" id="45418609"/>
<keyword evidence="1" id="KW-0732">Signal</keyword>
<evidence type="ECO:0000313" key="3">
    <source>
        <dbReference type="EMBL" id="TVT77112.1"/>
    </source>
</evidence>
<gene>
    <name evidence="2" type="ORF">F907_01116</name>
    <name evidence="3" type="ORF">FPV60_19525</name>
</gene>
<evidence type="ECO:0000313" key="4">
    <source>
        <dbReference type="Proteomes" id="UP000014559"/>
    </source>
</evidence>
<sequence>MRYLSQLILLFSSIFFINNVSASEYTGKIEAIVVRDSDGLVYIYLSGNRSSDIPDCAKNTSYMMIKNENSPTGRRQLAMLMMAQATNKTVSVTGTNKCTRWPDGEDIEAIILRNHK</sequence>
<evidence type="ECO:0000256" key="1">
    <source>
        <dbReference type="SAM" id="SignalP"/>
    </source>
</evidence>
<dbReference type="RefSeq" id="WP_016651926.1">
    <property type="nucleotide sequence ID" value="NZ_BKKF01000139.1"/>
</dbReference>
<name>S3TAH1_9GAMM</name>
<dbReference type="EMBL" id="VMTP01000104">
    <property type="protein sequence ID" value="TVT77112.1"/>
    <property type="molecule type" value="Genomic_DNA"/>
</dbReference>
<dbReference type="AlphaFoldDB" id="S3TAH1"/>